<keyword evidence="1 5" id="KW-0055">Arginine biosynthesis</keyword>
<name>A0A101E0Y2_ARCFL</name>
<comment type="function">
    <text evidence="5">Catalyzes the NADPH-dependent reduction of N-acetyl-5-glutamyl phosphate to yield N-acetyl-L-glutamate 5-semialdehyde.</text>
</comment>
<dbReference type="GO" id="GO:0003942">
    <property type="term" value="F:N-acetyl-gamma-glutamyl-phosphate reductase activity"/>
    <property type="evidence" value="ECO:0007669"/>
    <property type="project" value="UniProtKB-UniRule"/>
</dbReference>
<dbReference type="EMBL" id="LGEQ01000026">
    <property type="protein sequence ID" value="KUJ93371.1"/>
    <property type="molecule type" value="Genomic_DNA"/>
</dbReference>
<reference evidence="10 11" key="2">
    <citation type="journal article" date="2015" name="MBio">
        <title>Genome-Resolved Metagenomic Analysis Reveals Roles for Candidate Phyla and Other Microbial Community Members in Biogeochemical Transformations in Oil Reservoirs.</title>
        <authorList>
            <person name="Hu P."/>
            <person name="Tom L."/>
            <person name="Singh A."/>
            <person name="Thomas B.C."/>
            <person name="Baker B.J."/>
            <person name="Piceno Y.M."/>
            <person name="Andersen G.L."/>
            <person name="Banfield J.F."/>
        </authorList>
    </citation>
    <scope>NUCLEOTIDE SEQUENCE [LARGE SCALE GENOMIC DNA]</scope>
</reference>
<dbReference type="UniPathway" id="UPA00068">
    <property type="reaction ID" value="UER00108"/>
</dbReference>
<comment type="similarity">
    <text evidence="5">Belongs to the NAGSA dehydrogenase family. Type 1 subfamily.</text>
</comment>
<dbReference type="PANTHER" id="PTHR32338">
    <property type="entry name" value="N-ACETYL-GAMMA-GLUTAMYL-PHOSPHATE REDUCTASE, CHLOROPLASTIC-RELATED-RELATED"/>
    <property type="match status" value="1"/>
</dbReference>
<dbReference type="InterPro" id="IPR000534">
    <property type="entry name" value="Semialdehyde_DH_NAD-bd"/>
</dbReference>
<comment type="caution">
    <text evidence="9">The sequence shown here is derived from an EMBL/GenBank/DDBJ whole genome shotgun (WGS) entry which is preliminary data.</text>
</comment>
<dbReference type="NCBIfam" id="TIGR01850">
    <property type="entry name" value="argC"/>
    <property type="match status" value="1"/>
</dbReference>
<dbReference type="PANTHER" id="PTHR32338:SF10">
    <property type="entry name" value="N-ACETYL-GAMMA-GLUTAMYL-PHOSPHATE REDUCTASE, CHLOROPLASTIC-RELATED"/>
    <property type="match status" value="1"/>
</dbReference>
<dbReference type="PATRIC" id="fig|2234.6.peg.2384"/>
<accession>A0A101E0Y2</accession>
<dbReference type="InterPro" id="IPR023013">
    <property type="entry name" value="AGPR_AS"/>
</dbReference>
<dbReference type="GO" id="GO:0006526">
    <property type="term" value="P:L-arginine biosynthetic process"/>
    <property type="evidence" value="ECO:0007669"/>
    <property type="project" value="UniProtKB-UniRule"/>
</dbReference>
<evidence type="ECO:0000256" key="5">
    <source>
        <dbReference type="HAMAP-Rule" id="MF_00150"/>
    </source>
</evidence>
<evidence type="ECO:0000313" key="9">
    <source>
        <dbReference type="EMBL" id="KUK06682.1"/>
    </source>
</evidence>
<dbReference type="CDD" id="cd17895">
    <property type="entry name" value="AGPR_1_N"/>
    <property type="match status" value="1"/>
</dbReference>
<keyword evidence="3 5" id="KW-0521">NADP</keyword>
<dbReference type="InterPro" id="IPR000706">
    <property type="entry name" value="AGPR_type-1"/>
</dbReference>
<dbReference type="AlphaFoldDB" id="A0A101E0Y2"/>
<proteinExistence type="inferred from homology"/>
<comment type="subcellular location">
    <subcellularLocation>
        <location evidence="5">Cytoplasm</location>
    </subcellularLocation>
</comment>
<dbReference type="EC" id="1.2.1.38" evidence="5"/>
<dbReference type="GO" id="GO:0051287">
    <property type="term" value="F:NAD binding"/>
    <property type="evidence" value="ECO:0007669"/>
    <property type="project" value="InterPro"/>
</dbReference>
<dbReference type="GO" id="GO:0005737">
    <property type="term" value="C:cytoplasm"/>
    <property type="evidence" value="ECO:0007669"/>
    <property type="project" value="UniProtKB-SubCell"/>
</dbReference>
<evidence type="ECO:0000313" key="8">
    <source>
        <dbReference type="EMBL" id="KUJ93371.1"/>
    </source>
</evidence>
<evidence type="ECO:0000256" key="4">
    <source>
        <dbReference type="ARBA" id="ARBA00023002"/>
    </source>
</evidence>
<dbReference type="HAMAP" id="MF_00150">
    <property type="entry name" value="ArgC_type1"/>
    <property type="match status" value="1"/>
</dbReference>
<evidence type="ECO:0000256" key="6">
    <source>
        <dbReference type="PROSITE-ProRule" id="PRU10010"/>
    </source>
</evidence>
<keyword evidence="5" id="KW-0963">Cytoplasm</keyword>
<dbReference type="Proteomes" id="UP000054307">
    <property type="component" value="Unassembled WGS sequence"/>
</dbReference>
<dbReference type="GO" id="GO:0070401">
    <property type="term" value="F:NADP+ binding"/>
    <property type="evidence" value="ECO:0007669"/>
    <property type="project" value="InterPro"/>
</dbReference>
<gene>
    <name evidence="5" type="primary">argC</name>
    <name evidence="8" type="ORF">XD40_1429</name>
    <name evidence="9" type="ORF">XD48_1078</name>
</gene>
<dbReference type="InterPro" id="IPR058924">
    <property type="entry name" value="AGPR_dimerisation_dom"/>
</dbReference>
<dbReference type="SUPFAM" id="SSF51735">
    <property type="entry name" value="NAD(P)-binding Rossmann-fold domains"/>
    <property type="match status" value="1"/>
</dbReference>
<dbReference type="PROSITE" id="PS01224">
    <property type="entry name" value="ARGC"/>
    <property type="match status" value="1"/>
</dbReference>
<dbReference type="Proteomes" id="UP000054015">
    <property type="component" value="Unassembled WGS sequence"/>
</dbReference>
<organism evidence="9 10">
    <name type="scientific">Archaeoglobus fulgidus</name>
    <dbReference type="NCBI Taxonomy" id="2234"/>
    <lineage>
        <taxon>Archaea</taxon>
        <taxon>Methanobacteriati</taxon>
        <taxon>Methanobacteriota</taxon>
        <taxon>Archaeoglobi</taxon>
        <taxon>Archaeoglobales</taxon>
        <taxon>Archaeoglobaceae</taxon>
        <taxon>Archaeoglobus</taxon>
    </lineage>
</organism>
<dbReference type="Pfam" id="PF01118">
    <property type="entry name" value="Semialdhyde_dh"/>
    <property type="match status" value="1"/>
</dbReference>
<evidence type="ECO:0000256" key="2">
    <source>
        <dbReference type="ARBA" id="ARBA00022605"/>
    </source>
</evidence>
<evidence type="ECO:0000256" key="3">
    <source>
        <dbReference type="ARBA" id="ARBA00022857"/>
    </source>
</evidence>
<sequence>MKVGIIGASGYTGSELLRILANHPEAEVIAASSRRYEGQKIWKVHRFLKGFYDLEFCSPELSNFGDCDLVFTAVPHGEAMKYVPQLLDSGIKVVDISADYRLDKETYEKVYGKKHEGYVEAVYGLTELHREEIKKSNLVANPGCYPTGTILAAAPLAKLELIERVVFDCKSGITGAGESPSAFTHYPNLHESIVPYKITEHRHYYEMVQELGRFQSDIKISFTPQVYPGSRGILTNAHVFLRGELTREELYRIYEEFYENSFFVRIQESVSLSQVRGSNFCDISIHPGEDRVVVVSAIDNLVKGASGQAVQNMNLMMGFDETLGLRTPPLFP</sequence>
<comment type="pathway">
    <text evidence="5">Amino-acid biosynthesis; L-arginine biosynthesis; N(2)-acetyl-L-ornithine from L-glutamate: step 3/4.</text>
</comment>
<feature type="active site" evidence="5 6">
    <location>
        <position position="144"/>
    </location>
</feature>
<evidence type="ECO:0000313" key="10">
    <source>
        <dbReference type="Proteomes" id="UP000054015"/>
    </source>
</evidence>
<dbReference type="EMBL" id="LGEX01000025">
    <property type="protein sequence ID" value="KUK06682.1"/>
    <property type="molecule type" value="Genomic_DNA"/>
</dbReference>
<comment type="catalytic activity">
    <reaction evidence="5">
        <text>N-acetyl-L-glutamate 5-semialdehyde + phosphate + NADP(+) = N-acetyl-L-glutamyl 5-phosphate + NADPH + H(+)</text>
        <dbReference type="Rhea" id="RHEA:21588"/>
        <dbReference type="ChEBI" id="CHEBI:15378"/>
        <dbReference type="ChEBI" id="CHEBI:29123"/>
        <dbReference type="ChEBI" id="CHEBI:43474"/>
        <dbReference type="ChEBI" id="CHEBI:57783"/>
        <dbReference type="ChEBI" id="CHEBI:57936"/>
        <dbReference type="ChEBI" id="CHEBI:58349"/>
        <dbReference type="EC" id="1.2.1.38"/>
    </reaction>
</comment>
<protein>
    <recommendedName>
        <fullName evidence="5">N-acetyl-gamma-glutamyl-phosphate reductase</fullName>
        <shortName evidence="5">AGPR</shortName>
        <ecNumber evidence="5">1.2.1.38</ecNumber>
    </recommendedName>
    <alternativeName>
        <fullName evidence="5">N-acetyl-glutamate semialdehyde dehydrogenase</fullName>
        <shortName evidence="5">NAGSA dehydrogenase</shortName>
    </alternativeName>
</protein>
<dbReference type="SUPFAM" id="SSF55347">
    <property type="entry name" value="Glyceraldehyde-3-phosphate dehydrogenase-like, C-terminal domain"/>
    <property type="match status" value="1"/>
</dbReference>
<dbReference type="Pfam" id="PF22698">
    <property type="entry name" value="Semialdhyde_dhC_1"/>
    <property type="match status" value="1"/>
</dbReference>
<dbReference type="Gene3D" id="3.30.360.10">
    <property type="entry name" value="Dihydrodipicolinate Reductase, domain 2"/>
    <property type="match status" value="1"/>
</dbReference>
<keyword evidence="2 5" id="KW-0028">Amino-acid biosynthesis</keyword>
<evidence type="ECO:0000313" key="11">
    <source>
        <dbReference type="Proteomes" id="UP000054307"/>
    </source>
</evidence>
<evidence type="ECO:0000259" key="7">
    <source>
        <dbReference type="SMART" id="SM00859"/>
    </source>
</evidence>
<dbReference type="RefSeq" id="WP_086976135.1">
    <property type="nucleotide sequence ID" value="NZ_FJNF01000194.1"/>
</dbReference>
<feature type="domain" description="Semialdehyde dehydrogenase NAD-binding" evidence="7">
    <location>
        <begin position="2"/>
        <end position="136"/>
    </location>
</feature>
<reference evidence="9" key="1">
    <citation type="journal article" date="2015" name="MBio">
        <title>Genome-resolved metagenomic analysis reveals roles for candidate phyla and other microbial community members in biogeochemical transformations in oil reservoirs.</title>
        <authorList>
            <person name="Hu P."/>
            <person name="Tom L."/>
            <person name="Singh A."/>
            <person name="Thomas B.C."/>
            <person name="Baker B.J."/>
            <person name="Piceno Y.M."/>
            <person name="Andersen G.L."/>
            <person name="Banfield J.F."/>
        </authorList>
    </citation>
    <scope>NUCLEOTIDE SEQUENCE [LARGE SCALE GENOMIC DNA]</scope>
    <source>
        <strain evidence="9">49_2300</strain>
        <strain evidence="8">49_95</strain>
    </source>
</reference>
<dbReference type="Gene3D" id="3.40.50.720">
    <property type="entry name" value="NAD(P)-binding Rossmann-like Domain"/>
    <property type="match status" value="1"/>
</dbReference>
<dbReference type="SMART" id="SM00859">
    <property type="entry name" value="Semialdhyde_dh"/>
    <property type="match status" value="1"/>
</dbReference>
<dbReference type="InterPro" id="IPR050085">
    <property type="entry name" value="AGPR"/>
</dbReference>
<evidence type="ECO:0000256" key="1">
    <source>
        <dbReference type="ARBA" id="ARBA00022571"/>
    </source>
</evidence>
<dbReference type="CDD" id="cd23934">
    <property type="entry name" value="AGPR_1_C"/>
    <property type="match status" value="1"/>
</dbReference>
<keyword evidence="4 5" id="KW-0560">Oxidoreductase</keyword>
<dbReference type="InterPro" id="IPR036291">
    <property type="entry name" value="NAD(P)-bd_dom_sf"/>
</dbReference>